<feature type="binding site" evidence="5">
    <location>
        <position position="364"/>
    </location>
    <ligand>
        <name>(S)-malate</name>
        <dbReference type="ChEBI" id="CHEBI:15589"/>
    </ligand>
</feature>
<dbReference type="InterPro" id="IPR012302">
    <property type="entry name" value="Malic_NAD-bd"/>
</dbReference>
<organism evidence="8 9">
    <name type="scientific">Thermodesulfovibrio aggregans</name>
    <dbReference type="NCBI Taxonomy" id="86166"/>
    <lineage>
        <taxon>Bacteria</taxon>
        <taxon>Pseudomonadati</taxon>
        <taxon>Nitrospirota</taxon>
        <taxon>Thermodesulfovibrionia</taxon>
        <taxon>Thermodesulfovibrionales</taxon>
        <taxon>Thermodesulfovibrionaceae</taxon>
        <taxon>Thermodesulfovibrio</taxon>
    </lineage>
</organism>
<dbReference type="Pfam" id="PF00390">
    <property type="entry name" value="malic"/>
    <property type="match status" value="1"/>
</dbReference>
<dbReference type="Gene3D" id="3.40.50.10380">
    <property type="entry name" value="Malic enzyme, N-terminal domain"/>
    <property type="match status" value="1"/>
</dbReference>
<feature type="binding site" evidence="6">
    <location>
        <position position="211"/>
    </location>
    <ligand>
        <name>a divalent metal cation</name>
        <dbReference type="ChEBI" id="CHEBI:60240"/>
    </ligand>
</feature>
<dbReference type="InterPro" id="IPR036291">
    <property type="entry name" value="NAD(P)-bd_dom_sf"/>
</dbReference>
<gene>
    <name evidence="8" type="ORF">C0186_01925</name>
</gene>
<evidence type="ECO:0000313" key="8">
    <source>
        <dbReference type="EMBL" id="PMP72163.1"/>
    </source>
</evidence>
<dbReference type="GO" id="GO:0051287">
    <property type="term" value="F:NAD binding"/>
    <property type="evidence" value="ECO:0007669"/>
    <property type="project" value="InterPro"/>
</dbReference>
<evidence type="ECO:0000313" key="9">
    <source>
        <dbReference type="Proteomes" id="UP000242288"/>
    </source>
</evidence>
<feature type="domain" description="ACT" evidence="7">
    <location>
        <begin position="12"/>
        <end position="86"/>
    </location>
</feature>
<dbReference type="InterPro" id="IPR037062">
    <property type="entry name" value="Malic_N_dom_sf"/>
</dbReference>
<dbReference type="SMART" id="SM00919">
    <property type="entry name" value="Malic_M"/>
    <property type="match status" value="1"/>
</dbReference>
<dbReference type="InterPro" id="IPR045213">
    <property type="entry name" value="Malic_NAD-bd_bact_type"/>
</dbReference>
<evidence type="ECO:0000256" key="3">
    <source>
        <dbReference type="ARBA" id="ARBA00029440"/>
    </source>
</evidence>
<sequence length="467" mass="50858">MGYVPSPSYSITVRVEIENRIGMFAKIASAISGAGGDLGSIDIVKVEKGKIIRDITVNARDEEHEKKIIKALKHIEGIKILRVMDKTFLVHEGGKIGTYNKINVKGREDLSRVYTPGVARVCLDIKKNPEHVYRYTIKGNTVAVITDGTAVLGLGNIGPDAAMPVMEGKCMLFKEFGGVDAFPIAIRTTDVDELVDIIKKISTPFGGINLEDIAAPRCFEVEKRLRQELDIPVVHDDQHGTAIVVLAALINVGRILKRDIREFKVVIAGAGAAGTATVYMLLDYGVKDIIVCDRAGALYEGRTKDMDPHKEELAKKTNPGKIKGTISDAMEGADVFIGLSAPNIITPDDLKRMNPPRVVFALANPDPEIAPELAMPLVRIMATGRSDYPNQINNVLAFPGLFKGLLEVRAKGVDKEIFFAAANAIANIIKDEELNEDYIIPSIFNKKVAQMVSHAVAEKAKKLGLAR</sequence>
<dbReference type="PIRSF" id="PIRSF000106">
    <property type="entry name" value="ME"/>
    <property type="match status" value="1"/>
</dbReference>
<evidence type="ECO:0000259" key="7">
    <source>
        <dbReference type="PROSITE" id="PS51671"/>
    </source>
</evidence>
<feature type="binding site" evidence="5">
    <location>
        <position position="393"/>
    </location>
    <ligand>
        <name>(S)-malate</name>
        <dbReference type="ChEBI" id="CHEBI:15589"/>
    </ligand>
</feature>
<evidence type="ECO:0000256" key="5">
    <source>
        <dbReference type="PIRSR" id="PIRSR000106-2"/>
    </source>
</evidence>
<dbReference type="Gene3D" id="3.30.70.260">
    <property type="match status" value="1"/>
</dbReference>
<dbReference type="InterPro" id="IPR046346">
    <property type="entry name" value="Aminoacid_DH-like_N_sf"/>
</dbReference>
<dbReference type="Pfam" id="PF13291">
    <property type="entry name" value="ACT_4"/>
    <property type="match status" value="1"/>
</dbReference>
<accession>A0A2J6WP29</accession>
<dbReference type="FunFam" id="3.40.50.10380:FF:000003">
    <property type="entry name" value="NADP-dependent malic enzyme"/>
    <property type="match status" value="1"/>
</dbReference>
<name>A0A2J6WP29_9BACT</name>
<dbReference type="CDD" id="cd05311">
    <property type="entry name" value="NAD_bind_2_malic_enz"/>
    <property type="match status" value="1"/>
</dbReference>
<dbReference type="SUPFAM" id="SSF51735">
    <property type="entry name" value="NAD(P)-binding Rossmann-fold domains"/>
    <property type="match status" value="1"/>
</dbReference>
<evidence type="ECO:0000256" key="2">
    <source>
        <dbReference type="ARBA" id="ARBA00023002"/>
    </source>
</evidence>
<comment type="pathway">
    <text evidence="3">Amino-acid biosynthesis.</text>
</comment>
<evidence type="ECO:0000256" key="1">
    <source>
        <dbReference type="ARBA" id="ARBA00008785"/>
    </source>
</evidence>
<dbReference type="Pfam" id="PF03949">
    <property type="entry name" value="Malic_M"/>
    <property type="match status" value="1"/>
</dbReference>
<dbReference type="Gene3D" id="3.40.50.720">
    <property type="entry name" value="NAD(P)-binding Rossmann-like Domain"/>
    <property type="match status" value="1"/>
</dbReference>
<dbReference type="GO" id="GO:0046872">
    <property type="term" value="F:metal ion binding"/>
    <property type="evidence" value="ECO:0007669"/>
    <property type="project" value="UniProtKB-KW"/>
</dbReference>
<feature type="active site" description="Proton donor" evidence="4">
    <location>
        <position position="114"/>
    </location>
</feature>
<feature type="binding site" evidence="6">
    <location>
        <position position="237"/>
    </location>
    <ligand>
        <name>a divalent metal cation</name>
        <dbReference type="ChEBI" id="CHEBI:60240"/>
    </ligand>
</feature>
<keyword evidence="6" id="KW-0479">Metal-binding</keyword>
<dbReference type="InterPro" id="IPR002912">
    <property type="entry name" value="ACT_dom"/>
</dbReference>
<dbReference type="SUPFAM" id="SSF53223">
    <property type="entry name" value="Aminoacid dehydrogenase-like, N-terminal domain"/>
    <property type="match status" value="1"/>
</dbReference>
<dbReference type="GO" id="GO:0004470">
    <property type="term" value="F:malic enzyme activity"/>
    <property type="evidence" value="ECO:0007669"/>
    <property type="project" value="InterPro"/>
</dbReference>
<proteinExistence type="inferred from homology"/>
<protein>
    <submittedName>
        <fullName evidence="8">NAD-dependent malic enzyme</fullName>
    </submittedName>
</protein>
<evidence type="ECO:0000256" key="6">
    <source>
        <dbReference type="PIRSR" id="PIRSR000106-3"/>
    </source>
</evidence>
<dbReference type="InterPro" id="IPR001891">
    <property type="entry name" value="Malic_OxRdtase"/>
</dbReference>
<comment type="similarity">
    <text evidence="1">Belongs to the malic enzymes family.</text>
</comment>
<keyword evidence="2" id="KW-0560">Oxidoreductase</keyword>
<feature type="active site" description="Proton acceptor" evidence="4">
    <location>
        <position position="169"/>
    </location>
</feature>
<dbReference type="InterPro" id="IPR012301">
    <property type="entry name" value="Malic_N_dom"/>
</dbReference>
<dbReference type="SUPFAM" id="SSF55021">
    <property type="entry name" value="ACT-like"/>
    <property type="match status" value="1"/>
</dbReference>
<dbReference type="SMART" id="SM01274">
    <property type="entry name" value="malic"/>
    <property type="match status" value="1"/>
</dbReference>
<comment type="caution">
    <text evidence="8">The sequence shown here is derived from an EMBL/GenBank/DDBJ whole genome shotgun (WGS) entry which is preliminary data.</text>
</comment>
<comment type="cofactor">
    <cofactor evidence="6">
        <name>Mg(2+)</name>
        <dbReference type="ChEBI" id="CHEBI:18420"/>
    </cofactor>
    <cofactor evidence="6">
        <name>Mn(2+)</name>
        <dbReference type="ChEBI" id="CHEBI:29035"/>
    </cofactor>
    <text evidence="6">Divalent metal cations. Prefers magnesium or manganese.</text>
</comment>
<dbReference type="AlphaFoldDB" id="A0A2J6WP29"/>
<dbReference type="Proteomes" id="UP000242288">
    <property type="component" value="Unassembled WGS sequence"/>
</dbReference>
<dbReference type="InterPro" id="IPR051674">
    <property type="entry name" value="Malate_Decarboxylase"/>
</dbReference>
<dbReference type="PANTHER" id="PTHR43237">
    <property type="entry name" value="NADP-DEPENDENT MALIC ENZYME"/>
    <property type="match status" value="1"/>
</dbReference>
<feature type="binding site" evidence="6">
    <location>
        <position position="212"/>
    </location>
    <ligand>
        <name>a divalent metal cation</name>
        <dbReference type="ChEBI" id="CHEBI:60240"/>
    </ligand>
</feature>
<evidence type="ECO:0000256" key="4">
    <source>
        <dbReference type="PIRSR" id="PIRSR000106-1"/>
    </source>
</evidence>
<dbReference type="GO" id="GO:0016616">
    <property type="term" value="F:oxidoreductase activity, acting on the CH-OH group of donors, NAD or NADP as acceptor"/>
    <property type="evidence" value="ECO:0007669"/>
    <property type="project" value="InterPro"/>
</dbReference>
<dbReference type="InterPro" id="IPR045865">
    <property type="entry name" value="ACT-like_dom_sf"/>
</dbReference>
<dbReference type="EMBL" id="PNIO01000014">
    <property type="protein sequence ID" value="PMP72163.1"/>
    <property type="molecule type" value="Genomic_DNA"/>
</dbReference>
<dbReference type="PANTHER" id="PTHR43237:SF4">
    <property type="entry name" value="NADP-DEPENDENT MALIC ENZYME"/>
    <property type="match status" value="1"/>
</dbReference>
<reference evidence="8 9" key="1">
    <citation type="submission" date="2018-01" db="EMBL/GenBank/DDBJ databases">
        <title>Metagenomic assembled genomes from two thermal pools in the Uzon Caldera, Kamchatka, Russia.</title>
        <authorList>
            <person name="Wilkins L."/>
            <person name="Ettinger C."/>
        </authorList>
    </citation>
    <scope>NUCLEOTIDE SEQUENCE [LARGE SCALE GENOMIC DNA]</scope>
    <source>
        <strain evidence="8">ZAV-04</strain>
    </source>
</reference>
<dbReference type="PROSITE" id="PS51671">
    <property type="entry name" value="ACT"/>
    <property type="match status" value="1"/>
</dbReference>